<name>A0A815RY12_9BILA</name>
<gene>
    <name evidence="1" type="ORF">GPM918_LOCUS35970</name>
    <name evidence="2" type="ORF">SRO942_LOCUS36696</name>
</gene>
<sequence length="85" mass="9298">SDNAADMVKVVTDFGKGQYMRQKSFKLHGNSTIQEIGNPNNVKRLCGYNQTHLKTAHCGIEMLQNRGFVTKAVSAIESNINSGAI</sequence>
<evidence type="ECO:0000313" key="1">
    <source>
        <dbReference type="EMBL" id="CAF1484200.1"/>
    </source>
</evidence>
<dbReference type="Proteomes" id="UP000681722">
    <property type="component" value="Unassembled WGS sequence"/>
</dbReference>
<comment type="caution">
    <text evidence="1">The sequence shown here is derived from an EMBL/GenBank/DDBJ whole genome shotgun (WGS) entry which is preliminary data.</text>
</comment>
<protein>
    <submittedName>
        <fullName evidence="1">Uncharacterized protein</fullName>
    </submittedName>
</protein>
<evidence type="ECO:0000313" key="3">
    <source>
        <dbReference type="Proteomes" id="UP000663829"/>
    </source>
</evidence>
<proteinExistence type="predicted"/>
<evidence type="ECO:0000313" key="2">
    <source>
        <dbReference type="EMBL" id="CAF4348565.1"/>
    </source>
</evidence>
<accession>A0A815RY12</accession>
<dbReference type="EMBL" id="CAJOBC010086794">
    <property type="protein sequence ID" value="CAF4348565.1"/>
    <property type="molecule type" value="Genomic_DNA"/>
</dbReference>
<dbReference type="Proteomes" id="UP000663829">
    <property type="component" value="Unassembled WGS sequence"/>
</dbReference>
<dbReference type="AlphaFoldDB" id="A0A815RY12"/>
<dbReference type="EMBL" id="CAJNOQ010021309">
    <property type="protein sequence ID" value="CAF1484200.1"/>
    <property type="molecule type" value="Genomic_DNA"/>
</dbReference>
<organism evidence="1 3">
    <name type="scientific">Didymodactylos carnosus</name>
    <dbReference type="NCBI Taxonomy" id="1234261"/>
    <lineage>
        <taxon>Eukaryota</taxon>
        <taxon>Metazoa</taxon>
        <taxon>Spiralia</taxon>
        <taxon>Gnathifera</taxon>
        <taxon>Rotifera</taxon>
        <taxon>Eurotatoria</taxon>
        <taxon>Bdelloidea</taxon>
        <taxon>Philodinida</taxon>
        <taxon>Philodinidae</taxon>
        <taxon>Didymodactylos</taxon>
    </lineage>
</organism>
<reference evidence="1" key="1">
    <citation type="submission" date="2021-02" db="EMBL/GenBank/DDBJ databases">
        <authorList>
            <person name="Nowell W R."/>
        </authorList>
    </citation>
    <scope>NUCLEOTIDE SEQUENCE</scope>
</reference>
<keyword evidence="3" id="KW-1185">Reference proteome</keyword>
<feature type="non-terminal residue" evidence="1">
    <location>
        <position position="1"/>
    </location>
</feature>